<dbReference type="SUPFAM" id="SSF81383">
    <property type="entry name" value="F-box domain"/>
    <property type="match status" value="1"/>
</dbReference>
<dbReference type="InterPro" id="IPR036047">
    <property type="entry name" value="F-box-like_dom_sf"/>
</dbReference>
<dbReference type="AlphaFoldDB" id="A0A369KCT1"/>
<organism evidence="3 4">
    <name type="scientific">Hypsizygus marmoreus</name>
    <name type="common">White beech mushroom</name>
    <name type="synonym">Agaricus marmoreus</name>
    <dbReference type="NCBI Taxonomy" id="39966"/>
    <lineage>
        <taxon>Eukaryota</taxon>
        <taxon>Fungi</taxon>
        <taxon>Dikarya</taxon>
        <taxon>Basidiomycota</taxon>
        <taxon>Agaricomycotina</taxon>
        <taxon>Agaricomycetes</taxon>
        <taxon>Agaricomycetidae</taxon>
        <taxon>Agaricales</taxon>
        <taxon>Tricholomatineae</taxon>
        <taxon>Lyophyllaceae</taxon>
        <taxon>Hypsizygus</taxon>
    </lineage>
</organism>
<dbReference type="InterPro" id="IPR001810">
    <property type="entry name" value="F-box_dom"/>
</dbReference>
<dbReference type="InterPro" id="IPR032675">
    <property type="entry name" value="LRR_dom_sf"/>
</dbReference>
<dbReference type="PROSITE" id="PS50181">
    <property type="entry name" value="FBOX"/>
    <property type="match status" value="1"/>
</dbReference>
<feature type="region of interest" description="Disordered" evidence="1">
    <location>
        <begin position="471"/>
        <end position="497"/>
    </location>
</feature>
<dbReference type="OrthoDB" id="3357519at2759"/>
<feature type="domain" description="F-box" evidence="2">
    <location>
        <begin position="20"/>
        <end position="71"/>
    </location>
</feature>
<dbReference type="InParanoid" id="A0A369KCT1"/>
<comment type="caution">
    <text evidence="3">The sequence shown here is derived from an EMBL/GenBank/DDBJ whole genome shotgun (WGS) entry which is preliminary data.</text>
</comment>
<evidence type="ECO:0000313" key="4">
    <source>
        <dbReference type="Proteomes" id="UP000076154"/>
    </source>
</evidence>
<reference evidence="3" key="1">
    <citation type="submission" date="2018-04" db="EMBL/GenBank/DDBJ databases">
        <title>Whole genome sequencing of Hypsizygus marmoreus.</title>
        <authorList>
            <person name="Choi I.-G."/>
            <person name="Min B."/>
            <person name="Kim J.-G."/>
            <person name="Kim S."/>
            <person name="Oh Y.-L."/>
            <person name="Kong W.-S."/>
            <person name="Park H."/>
            <person name="Jeong J."/>
            <person name="Song E.-S."/>
        </authorList>
    </citation>
    <scope>NUCLEOTIDE SEQUENCE [LARGE SCALE GENOMIC DNA]</scope>
    <source>
        <strain evidence="3">51987-8</strain>
    </source>
</reference>
<gene>
    <name evidence="3" type="ORF">Hypma_005907</name>
</gene>
<dbReference type="Proteomes" id="UP000076154">
    <property type="component" value="Unassembled WGS sequence"/>
</dbReference>
<dbReference type="SUPFAM" id="SSF52047">
    <property type="entry name" value="RNI-like"/>
    <property type="match status" value="1"/>
</dbReference>
<dbReference type="EMBL" id="LUEZ02000004">
    <property type="protein sequence ID" value="RDB30687.1"/>
    <property type="molecule type" value="Genomic_DNA"/>
</dbReference>
<proteinExistence type="predicted"/>
<keyword evidence="4" id="KW-1185">Reference proteome</keyword>
<evidence type="ECO:0000313" key="3">
    <source>
        <dbReference type="EMBL" id="RDB30687.1"/>
    </source>
</evidence>
<accession>A0A369KCT1</accession>
<name>A0A369KCT1_HYPMA</name>
<evidence type="ECO:0000259" key="2">
    <source>
        <dbReference type="PROSITE" id="PS50181"/>
    </source>
</evidence>
<evidence type="ECO:0000256" key="1">
    <source>
        <dbReference type="SAM" id="MobiDB-lite"/>
    </source>
</evidence>
<feature type="compositionally biased region" description="Acidic residues" evidence="1">
    <location>
        <begin position="484"/>
        <end position="497"/>
    </location>
</feature>
<protein>
    <recommendedName>
        <fullName evidence="2">F-box domain-containing protein</fullName>
    </recommendedName>
</protein>
<dbReference type="Gene3D" id="3.80.10.10">
    <property type="entry name" value="Ribonuclease Inhibitor"/>
    <property type="match status" value="1"/>
</dbReference>
<sequence>MSKQPSTYSRHALSLRNIRGGPLQRLPAELVMTIFEMTRPASWPSGLILSAVCRRWKNIIDRNRPRYWAYLRVYVGPTNPTSLVDLAAQLAISGMNSIRIEVVTRNVDQLRISPRSIRVEQARVCAIVSVLKPHFHRCISLSFNLLHRSSLPSVLDDIGVCPHLKRLILKCRDGTPNDHDLILRLSNPHPQTVFGFGQLKYLAIDGPNFVRVSMYAPGWLRNQPFNDESFVSISHFWQSEWRFPFFLYHALLELQYTVSISLDNVVLPFRHGLMAEDGFGRSNLDPTLNLCNYALSFANIDNADFIREVFFVDSRPLGQLKIANCPFDAFDENALDNVQTLWLDGCNSRSELFSFFREWEGNNLVLKNCEGFNDRLIKKLCNIIIAEQNEDSCPLFWVTHLELIACRNFSLGCLKELLVALRIAGQERLVLRVAGLPFPSNDDIAWFRRHTVELYWSVGIEPTPGETLRLRGPEASRIVTDSESGSESEPDDYLTDS</sequence>